<evidence type="ECO:0000313" key="1">
    <source>
        <dbReference type="EMBL" id="RRN44571.1"/>
    </source>
</evidence>
<dbReference type="CDD" id="cd02603">
    <property type="entry name" value="HAD_sEH-N_like"/>
    <property type="match status" value="1"/>
</dbReference>
<dbReference type="SFLD" id="SFLDS00003">
    <property type="entry name" value="Haloacid_Dehalogenase"/>
    <property type="match status" value="1"/>
</dbReference>
<protein>
    <submittedName>
        <fullName evidence="1">HAD family phosphatase</fullName>
    </submittedName>
</protein>
<dbReference type="Gene3D" id="3.40.50.1000">
    <property type="entry name" value="HAD superfamily/HAD-like"/>
    <property type="match status" value="1"/>
</dbReference>
<dbReference type="AlphaFoldDB" id="A0A426FPJ8"/>
<dbReference type="Gene3D" id="1.10.150.240">
    <property type="entry name" value="Putative phosphatase, domain 2"/>
    <property type="match status" value="1"/>
</dbReference>
<dbReference type="RefSeq" id="WP_125096761.1">
    <property type="nucleotide sequence ID" value="NZ_RRUE01000002.1"/>
</dbReference>
<reference evidence="1 2" key="1">
    <citation type="submission" date="2018-11" db="EMBL/GenBank/DDBJ databases">
        <title>Genome sequencing of Lautropia sp. KCOM 2505 (= ChDC F240).</title>
        <authorList>
            <person name="Kook J.-K."/>
            <person name="Park S.-N."/>
            <person name="Lim Y.K."/>
        </authorList>
    </citation>
    <scope>NUCLEOTIDE SEQUENCE [LARGE SCALE GENOMIC DNA]</scope>
    <source>
        <strain evidence="1 2">KCOM 2505</strain>
    </source>
</reference>
<organism evidence="1 2">
    <name type="scientific">Lautropia dentalis</name>
    <dbReference type="NCBI Taxonomy" id="2490857"/>
    <lineage>
        <taxon>Bacteria</taxon>
        <taxon>Pseudomonadati</taxon>
        <taxon>Pseudomonadota</taxon>
        <taxon>Betaproteobacteria</taxon>
        <taxon>Burkholderiales</taxon>
        <taxon>Burkholderiaceae</taxon>
        <taxon>Lautropia</taxon>
    </lineage>
</organism>
<name>A0A426FPJ8_9BURK</name>
<dbReference type="InterPro" id="IPR006439">
    <property type="entry name" value="HAD-SF_hydro_IA"/>
</dbReference>
<keyword evidence="2" id="KW-1185">Reference proteome</keyword>
<dbReference type="SUPFAM" id="SSF56784">
    <property type="entry name" value="HAD-like"/>
    <property type="match status" value="1"/>
</dbReference>
<dbReference type="InterPro" id="IPR036412">
    <property type="entry name" value="HAD-like_sf"/>
</dbReference>
<comment type="caution">
    <text evidence="1">The sequence shown here is derived from an EMBL/GenBank/DDBJ whole genome shotgun (WGS) entry which is preliminary data.</text>
</comment>
<dbReference type="SFLD" id="SFLDG01129">
    <property type="entry name" value="C1.5:_HAD__Beta-PGM__Phosphata"/>
    <property type="match status" value="1"/>
</dbReference>
<dbReference type="EMBL" id="RRUE01000002">
    <property type="protein sequence ID" value="RRN44571.1"/>
    <property type="molecule type" value="Genomic_DNA"/>
</dbReference>
<sequence length="216" mass="24213">MTANTTSASVSPSSSGPQVDTVVFDLGGVVVDWNPRYLYRKIFSTEAEVEDFLDKVCTMAWNVEQDRGRPWAEAIRQLQGQFPQFSQEIDAYRSRWPEMLAGDLPESVAILSRLRTEPVRLLALTNWSAETFPMARERFPFLQWFEGIVVSGEEGLIKPDPAIFRRLCERYGVTPARAVFIDDSARNVEAAQALGFHGIHFTGTASLRDGLRALGL</sequence>
<proteinExistence type="predicted"/>
<dbReference type="PANTHER" id="PTHR43611">
    <property type="entry name" value="ALPHA-D-GLUCOSE 1-PHOSPHATE PHOSPHATASE"/>
    <property type="match status" value="1"/>
</dbReference>
<accession>A0A426FPJ8</accession>
<dbReference type="Pfam" id="PF00702">
    <property type="entry name" value="Hydrolase"/>
    <property type="match status" value="1"/>
</dbReference>
<dbReference type="PANTHER" id="PTHR43611:SF3">
    <property type="entry name" value="FLAVIN MONONUCLEOTIDE HYDROLASE 1, CHLOROPLATIC"/>
    <property type="match status" value="1"/>
</dbReference>
<dbReference type="Proteomes" id="UP000270261">
    <property type="component" value="Unassembled WGS sequence"/>
</dbReference>
<evidence type="ECO:0000313" key="2">
    <source>
        <dbReference type="Proteomes" id="UP000270261"/>
    </source>
</evidence>
<dbReference type="PRINTS" id="PR00413">
    <property type="entry name" value="HADHALOGNASE"/>
</dbReference>
<gene>
    <name evidence="1" type="ORF">EHV23_14965</name>
</gene>
<dbReference type="OrthoDB" id="9797415at2"/>
<dbReference type="NCBIfam" id="TIGR01509">
    <property type="entry name" value="HAD-SF-IA-v3"/>
    <property type="match status" value="1"/>
</dbReference>
<dbReference type="InterPro" id="IPR023198">
    <property type="entry name" value="PGP-like_dom2"/>
</dbReference>
<dbReference type="InterPro" id="IPR023214">
    <property type="entry name" value="HAD_sf"/>
</dbReference>